<dbReference type="VEuPathDB" id="CryptoDB:CmeUKMEL1_06330"/>
<name>A0A2P4YZH7_9CRYT</name>
<dbReference type="AlphaFoldDB" id="A0A2P4YZH7"/>
<accession>A0A2P4YZH7</accession>
<sequence>MTIIMTKVFIAWILQWYFFVLLVILMAGRVYSESSRELSESPNFFLEGGSRTEFTNEISFDDEHVLSLDFSQTGASYEENYSIESPLKEDESTLNSIYYNPFLYEFELNTKISCHEQFCKKGLNSKKSSKLFKSYTKSVLKHYILESKVRSWFFRLWSESTVLTSPVLYIEKKQEFKDIYKIARNYYHKLKDSAVIIIIKVLTKKVSKELALEEMEEEEVSKSISNKSENQENSYSSENGEETRAYGKSSFSGASYAISQAVKNLCVKLRSLSKHRTSDNGQSYLFVIEAHEIIDRIIFSKLMTSLIQTSCWNRANMNKSRVIIPVIVGNFKYNPENQSILSDVYNTEMASTSRKSKLNIKKTSKSNSSPESFVNLEDDDLIENFDQSSLNLSVDLKPEYNELFIKWLKRCNESKVIHQKYQLTSPGLFEKLLNQYLVYAINNNSISRELSKHNQGSPHFMSQYPKNCHHSWNELLNFIETEFNSAHVKFKIILISTILESLHVANFTLFKEADIQSTPESDKKEEETSSEEQMGKETQGIHSAENDSNHLNQAQIRSEIKSQPEVCDLYSILSSKEQKPITLLQARTMDDLINRLQELPDQRKSRLEFKNYISALKLDNQSLNQVLELFEAIDHVQNSFHLLRVMFITNVDLGLTLNPLEIIISVCRNAKMVPIDSQSVGEMSNQSLRKKSSKKRRKDRKGHSFEDISIEQSINDLEEEFSEEEKSQSTQDEFQSHHNSENYQDILQECDPFNYLSKDLLSEDYDGDVMESIQKSSIKFTSLILGLSQYNTKILNIHISNLVIKTERLILSNTLETQKISAMVLILSEKIRTFPFCTLSSFSYLKEISETRTIALLKPFIPLFPSYTLIGLFGDSIEFKTPKQFGKILIMEICILYYDPKSFLDQEFVDLCISTWESNSKDEEYYKSISKANSKCKKLSKEAKGSEIGNKVGNSSPTVFLFCDLLDKLVNGPSSRNEQSFNEIKELYVSKEFNNKCENNKSYSIQQSGNLYNMLVKL</sequence>
<evidence type="ECO:0000313" key="3">
    <source>
        <dbReference type="Proteomes" id="UP000236928"/>
    </source>
</evidence>
<feature type="region of interest" description="Disordered" evidence="1">
    <location>
        <begin position="719"/>
        <end position="738"/>
    </location>
</feature>
<dbReference type="Proteomes" id="UP000236928">
    <property type="component" value="Unassembled WGS sequence"/>
</dbReference>
<organism evidence="2 3">
    <name type="scientific">Cryptosporidium meleagridis</name>
    <dbReference type="NCBI Taxonomy" id="93969"/>
    <lineage>
        <taxon>Eukaryota</taxon>
        <taxon>Sar</taxon>
        <taxon>Alveolata</taxon>
        <taxon>Apicomplexa</taxon>
        <taxon>Conoidasida</taxon>
        <taxon>Coccidia</taxon>
        <taxon>Eucoccidiorida</taxon>
        <taxon>Eimeriorina</taxon>
        <taxon>Cryptosporidiidae</taxon>
        <taxon>Cryptosporidium</taxon>
    </lineage>
</organism>
<protein>
    <submittedName>
        <fullName evidence="2">Uncharacterized protein</fullName>
    </submittedName>
</protein>
<evidence type="ECO:0000256" key="1">
    <source>
        <dbReference type="SAM" id="MobiDB-lite"/>
    </source>
</evidence>
<proteinExistence type="predicted"/>
<reference evidence="2 3" key="1">
    <citation type="submission" date="2014-04" db="EMBL/GenBank/DDBJ databases">
        <title>Comparative Genomics of Cryptosporidium Species.</title>
        <authorList>
            <person name="Silva J.C."/>
            <person name="Su Q."/>
            <person name="Chalmers R."/>
            <person name="Chibucos M.C."/>
            <person name="Elwin K."/>
            <person name="Godinez A."/>
            <person name="Guo F."/>
            <person name="Huynh K."/>
            <person name="Orvis J."/>
            <person name="Ott S."/>
            <person name="Sadzewicz L."/>
            <person name="Sengamalay N."/>
            <person name="Shetty A."/>
            <person name="Sun M."/>
            <person name="Tallon L."/>
            <person name="Xiao L."/>
            <person name="Zhang H."/>
            <person name="Fraser C.M."/>
            <person name="Zhu G."/>
            <person name="Kissinger J."/>
            <person name="Widmer G."/>
        </authorList>
    </citation>
    <scope>NUCLEOTIDE SEQUENCE [LARGE SCALE GENOMIC DNA]</scope>
    <source>
        <strain evidence="2 3">UKMEL1</strain>
    </source>
</reference>
<keyword evidence="3" id="KW-1185">Reference proteome</keyword>
<feature type="compositionally biased region" description="Basic residues" evidence="1">
    <location>
        <begin position="688"/>
        <end position="701"/>
    </location>
</feature>
<feature type="region of interest" description="Disordered" evidence="1">
    <location>
        <begin position="678"/>
        <end position="704"/>
    </location>
</feature>
<comment type="caution">
    <text evidence="2">The sequence shown here is derived from an EMBL/GenBank/DDBJ whole genome shotgun (WGS) entry which is preliminary data.</text>
</comment>
<evidence type="ECO:0000313" key="2">
    <source>
        <dbReference type="EMBL" id="POM83225.1"/>
    </source>
</evidence>
<feature type="compositionally biased region" description="Polar residues" evidence="1">
    <location>
        <begin position="678"/>
        <end position="687"/>
    </location>
</feature>
<feature type="region of interest" description="Disordered" evidence="1">
    <location>
        <begin position="221"/>
        <end position="242"/>
    </location>
</feature>
<feature type="region of interest" description="Disordered" evidence="1">
    <location>
        <begin position="516"/>
        <end position="549"/>
    </location>
</feature>
<gene>
    <name evidence="2" type="ORF">CmeUKMEL1_06330</name>
</gene>
<dbReference type="OrthoDB" id="342362at2759"/>
<dbReference type="EMBL" id="JIBK01000011">
    <property type="protein sequence ID" value="POM83225.1"/>
    <property type="molecule type" value="Genomic_DNA"/>
</dbReference>
<feature type="compositionally biased region" description="Low complexity" evidence="1">
    <location>
        <begin position="225"/>
        <end position="238"/>
    </location>
</feature>